<accession>A0ABN8TEG4</accession>
<evidence type="ECO:0000313" key="3">
    <source>
        <dbReference type="EMBL" id="CAH6660002.1"/>
    </source>
</evidence>
<dbReference type="RefSeq" id="WP_253898115.1">
    <property type="nucleotide sequence ID" value="NZ_CALSBS010000010.1"/>
</dbReference>
<evidence type="ECO:0000256" key="1">
    <source>
        <dbReference type="ARBA" id="ARBA00007576"/>
    </source>
</evidence>
<keyword evidence="4" id="KW-1185">Reference proteome</keyword>
<dbReference type="InterPro" id="IPR010879">
    <property type="entry name" value="DUF1508"/>
</dbReference>
<sequence>MGYYVLKKSEKDVAQPWYFLLKADNHETIATSEMYSSKDAAKKGIASVQKNGASETIKDDTAK</sequence>
<dbReference type="SUPFAM" id="SSF160113">
    <property type="entry name" value="YegP-like"/>
    <property type="match status" value="1"/>
</dbReference>
<dbReference type="InterPro" id="IPR051141">
    <property type="entry name" value="UPF0339_domain"/>
</dbReference>
<dbReference type="InterPro" id="IPR036913">
    <property type="entry name" value="YegP-like_sf"/>
</dbReference>
<protein>
    <submittedName>
        <fullName evidence="3">DUF1508 domain-containing protein</fullName>
    </submittedName>
</protein>
<dbReference type="Gene3D" id="3.30.160.160">
    <property type="entry name" value="YegP-like"/>
    <property type="match status" value="1"/>
</dbReference>
<proteinExistence type="inferred from homology"/>
<dbReference type="EMBL" id="CALSBS010000010">
    <property type="protein sequence ID" value="CAH6660002.1"/>
    <property type="molecule type" value="Genomic_DNA"/>
</dbReference>
<evidence type="ECO:0000313" key="4">
    <source>
        <dbReference type="Proteomes" id="UP001152651"/>
    </source>
</evidence>
<dbReference type="Proteomes" id="UP001152651">
    <property type="component" value="Unassembled WGS sequence"/>
</dbReference>
<comment type="similarity">
    <text evidence="1">Belongs to the UPF0339 family. Duplicated subfamily.</text>
</comment>
<name>A0ABN8TEG4_9ENTR</name>
<reference evidence="3" key="1">
    <citation type="submission" date="2022-05" db="EMBL/GenBank/DDBJ databases">
        <authorList>
            <person name="Blom J."/>
        </authorList>
    </citation>
    <scope>NUCLEOTIDE SEQUENCE</scope>
    <source>
        <strain evidence="3">Type strain: CPO20170097</strain>
    </source>
</reference>
<dbReference type="PANTHER" id="PTHR40606:SF1">
    <property type="entry name" value="UPF0339 PROTEIN YEGP"/>
    <property type="match status" value="1"/>
</dbReference>
<organism evidence="3 4">
    <name type="scientific">Pseudocitrobacter vendiensis</name>
    <dbReference type="NCBI Taxonomy" id="2488306"/>
    <lineage>
        <taxon>Bacteria</taxon>
        <taxon>Pseudomonadati</taxon>
        <taxon>Pseudomonadota</taxon>
        <taxon>Gammaproteobacteria</taxon>
        <taxon>Enterobacterales</taxon>
        <taxon>Enterobacteriaceae</taxon>
        <taxon>Pseudocitrobacter</taxon>
    </lineage>
</organism>
<feature type="domain" description="DUF1508" evidence="2">
    <location>
        <begin position="14"/>
        <end position="59"/>
    </location>
</feature>
<dbReference type="PANTHER" id="PTHR40606">
    <property type="match status" value="1"/>
</dbReference>
<comment type="caution">
    <text evidence="3">The sequence shown here is derived from an EMBL/GenBank/DDBJ whole genome shotgun (WGS) entry which is preliminary data.</text>
</comment>
<dbReference type="Pfam" id="PF07411">
    <property type="entry name" value="DUF1508"/>
    <property type="match status" value="1"/>
</dbReference>
<evidence type="ECO:0000259" key="2">
    <source>
        <dbReference type="Pfam" id="PF07411"/>
    </source>
</evidence>
<gene>
    <name evidence="3" type="primary">yegP</name>
    <name evidence="3" type="ORF">FBBNIHIM_12820</name>
</gene>